<feature type="region of interest" description="Disordered" evidence="5">
    <location>
        <begin position="605"/>
        <end position="700"/>
    </location>
</feature>
<dbReference type="Proteomes" id="UP000664521">
    <property type="component" value="Unassembled WGS sequence"/>
</dbReference>
<feature type="compositionally biased region" description="Acidic residues" evidence="5">
    <location>
        <begin position="662"/>
        <end position="700"/>
    </location>
</feature>
<evidence type="ECO:0000259" key="8">
    <source>
        <dbReference type="PROSITE" id="PS51270"/>
    </source>
</evidence>
<dbReference type="InterPro" id="IPR017921">
    <property type="entry name" value="Znf_CTCHY"/>
</dbReference>
<dbReference type="CDD" id="cd16464">
    <property type="entry name" value="RING-H2_Pirh2-like"/>
    <property type="match status" value="1"/>
</dbReference>
<evidence type="ECO:0000256" key="3">
    <source>
        <dbReference type="ARBA" id="ARBA00022833"/>
    </source>
</evidence>
<evidence type="ECO:0008006" key="11">
    <source>
        <dbReference type="Google" id="ProtNLM"/>
    </source>
</evidence>
<evidence type="ECO:0000313" key="9">
    <source>
        <dbReference type="EMBL" id="CAF9904887.1"/>
    </source>
</evidence>
<evidence type="ECO:0000313" key="10">
    <source>
        <dbReference type="Proteomes" id="UP000664521"/>
    </source>
</evidence>
<dbReference type="PANTHER" id="PTHR21319:SF0">
    <property type="entry name" value="AND RING FINGER DOMAIN PROTEIN, PUTATIVE (AFU_ORTHOLOGUE AFUA_1G08900)-RELATED"/>
    <property type="match status" value="1"/>
</dbReference>
<dbReference type="InterPro" id="IPR039512">
    <property type="entry name" value="RCHY1_zinc-ribbon"/>
</dbReference>
<dbReference type="Pfam" id="PF14599">
    <property type="entry name" value="zinc_ribbon_6"/>
    <property type="match status" value="1"/>
</dbReference>
<keyword evidence="2 4" id="KW-0863">Zinc-finger</keyword>
<dbReference type="InterPro" id="IPR037274">
    <property type="entry name" value="Znf_CHY_sf"/>
</dbReference>
<dbReference type="SMART" id="SM00184">
    <property type="entry name" value="RING"/>
    <property type="match status" value="1"/>
</dbReference>
<accession>A0A8H3EFV7</accession>
<feature type="compositionally biased region" description="Low complexity" evidence="5">
    <location>
        <begin position="134"/>
        <end position="147"/>
    </location>
</feature>
<feature type="domain" description="CTCHY-type" evidence="8">
    <location>
        <begin position="363"/>
        <end position="429"/>
    </location>
</feature>
<feature type="domain" description="CHY-type" evidence="7">
    <location>
        <begin position="294"/>
        <end position="361"/>
    </location>
</feature>
<dbReference type="Gene3D" id="2.20.28.10">
    <property type="match status" value="1"/>
</dbReference>
<dbReference type="InterPro" id="IPR001841">
    <property type="entry name" value="Znf_RING"/>
</dbReference>
<dbReference type="GO" id="GO:0008270">
    <property type="term" value="F:zinc ion binding"/>
    <property type="evidence" value="ECO:0007669"/>
    <property type="project" value="UniProtKB-KW"/>
</dbReference>
<feature type="domain" description="RING-type" evidence="6">
    <location>
        <begin position="430"/>
        <end position="472"/>
    </location>
</feature>
<organism evidence="9 10">
    <name type="scientific">Heterodermia speciosa</name>
    <dbReference type="NCBI Taxonomy" id="116794"/>
    <lineage>
        <taxon>Eukaryota</taxon>
        <taxon>Fungi</taxon>
        <taxon>Dikarya</taxon>
        <taxon>Ascomycota</taxon>
        <taxon>Pezizomycotina</taxon>
        <taxon>Lecanoromycetes</taxon>
        <taxon>OSLEUM clade</taxon>
        <taxon>Lecanoromycetidae</taxon>
        <taxon>Caliciales</taxon>
        <taxon>Physciaceae</taxon>
        <taxon>Heterodermia</taxon>
    </lineage>
</organism>
<dbReference type="PROSITE" id="PS50089">
    <property type="entry name" value="ZF_RING_2"/>
    <property type="match status" value="1"/>
</dbReference>
<evidence type="ECO:0000256" key="5">
    <source>
        <dbReference type="SAM" id="MobiDB-lite"/>
    </source>
</evidence>
<dbReference type="GO" id="GO:0005634">
    <property type="term" value="C:nucleus"/>
    <property type="evidence" value="ECO:0007669"/>
    <property type="project" value="TreeGrafter"/>
</dbReference>
<feature type="region of interest" description="Disordered" evidence="5">
    <location>
        <begin position="234"/>
        <end position="291"/>
    </location>
</feature>
<gene>
    <name evidence="9" type="ORF">HETSPECPRED_004814</name>
</gene>
<dbReference type="EMBL" id="CAJPDS010000003">
    <property type="protein sequence ID" value="CAF9904887.1"/>
    <property type="molecule type" value="Genomic_DNA"/>
</dbReference>
<dbReference type="Gene3D" id="3.30.40.10">
    <property type="entry name" value="Zinc/RING finger domain, C3HC4 (zinc finger)"/>
    <property type="match status" value="1"/>
</dbReference>
<proteinExistence type="predicted"/>
<comment type="caution">
    <text evidence="9">The sequence shown here is derived from an EMBL/GenBank/DDBJ whole genome shotgun (WGS) entry which is preliminary data.</text>
</comment>
<dbReference type="SUPFAM" id="SSF161245">
    <property type="entry name" value="Zinc hairpin stack"/>
    <property type="match status" value="1"/>
</dbReference>
<dbReference type="GO" id="GO:0016567">
    <property type="term" value="P:protein ubiquitination"/>
    <property type="evidence" value="ECO:0007669"/>
    <property type="project" value="TreeGrafter"/>
</dbReference>
<evidence type="ECO:0000259" key="7">
    <source>
        <dbReference type="PROSITE" id="PS51266"/>
    </source>
</evidence>
<name>A0A8H3EFV7_9LECA</name>
<dbReference type="AlphaFoldDB" id="A0A8H3EFV7"/>
<dbReference type="GO" id="GO:0061630">
    <property type="term" value="F:ubiquitin protein ligase activity"/>
    <property type="evidence" value="ECO:0007669"/>
    <property type="project" value="TreeGrafter"/>
</dbReference>
<dbReference type="GO" id="GO:0006511">
    <property type="term" value="P:ubiquitin-dependent protein catabolic process"/>
    <property type="evidence" value="ECO:0007669"/>
    <property type="project" value="TreeGrafter"/>
</dbReference>
<dbReference type="PROSITE" id="PS51270">
    <property type="entry name" value="ZF_CTCHY"/>
    <property type="match status" value="1"/>
</dbReference>
<dbReference type="Pfam" id="PF13639">
    <property type="entry name" value="zf-RING_2"/>
    <property type="match status" value="1"/>
</dbReference>
<feature type="region of interest" description="Disordered" evidence="5">
    <location>
        <begin position="19"/>
        <end position="42"/>
    </location>
</feature>
<keyword evidence="10" id="KW-1185">Reference proteome</keyword>
<dbReference type="InterPro" id="IPR037275">
    <property type="entry name" value="Znf_CTCHY_sf"/>
</dbReference>
<protein>
    <recommendedName>
        <fullName evidence="11">Zf-CHY-domain-containing protein</fullName>
    </recommendedName>
</protein>
<keyword evidence="3" id="KW-0862">Zinc</keyword>
<evidence type="ECO:0000256" key="2">
    <source>
        <dbReference type="ARBA" id="ARBA00022771"/>
    </source>
</evidence>
<dbReference type="PROSITE" id="PS51266">
    <property type="entry name" value="ZF_CHY"/>
    <property type="match status" value="1"/>
</dbReference>
<dbReference type="InterPro" id="IPR008913">
    <property type="entry name" value="Znf_CHY"/>
</dbReference>
<evidence type="ECO:0000256" key="1">
    <source>
        <dbReference type="ARBA" id="ARBA00022723"/>
    </source>
</evidence>
<evidence type="ECO:0000259" key="6">
    <source>
        <dbReference type="PROSITE" id="PS50089"/>
    </source>
</evidence>
<dbReference type="PANTHER" id="PTHR21319">
    <property type="entry name" value="RING FINGER AND CHY ZINC FINGER DOMAIN-CONTAINING PROTEIN 1"/>
    <property type="match status" value="1"/>
</dbReference>
<feature type="compositionally biased region" description="Acidic residues" evidence="5">
    <location>
        <begin position="629"/>
        <end position="638"/>
    </location>
</feature>
<dbReference type="SUPFAM" id="SSF161219">
    <property type="entry name" value="CHY zinc finger-like"/>
    <property type="match status" value="1"/>
</dbReference>
<feature type="region of interest" description="Disordered" evidence="5">
    <location>
        <begin position="116"/>
        <end position="160"/>
    </location>
</feature>
<dbReference type="InterPro" id="IPR013083">
    <property type="entry name" value="Znf_RING/FYVE/PHD"/>
</dbReference>
<reference evidence="9" key="1">
    <citation type="submission" date="2021-03" db="EMBL/GenBank/DDBJ databases">
        <authorList>
            <person name="Tagirdzhanova G."/>
        </authorList>
    </citation>
    <scope>NUCLEOTIDE SEQUENCE</scope>
</reference>
<keyword evidence="1" id="KW-0479">Metal-binding</keyword>
<dbReference type="OrthoDB" id="411372at2759"/>
<dbReference type="Pfam" id="PF05495">
    <property type="entry name" value="zf-CHY"/>
    <property type="match status" value="1"/>
</dbReference>
<evidence type="ECO:0000256" key="4">
    <source>
        <dbReference type="PROSITE-ProRule" id="PRU00601"/>
    </source>
</evidence>
<sequence length="700" mass="77043">MTQFLPTFPAFLTRRFSRTGNEDENANSNPPSPYSNKPTIAHDDVVPSIASPSMEEEDTAMSSEDRIHALPQETMPLNQIVIADTISVGTGRQIWEHMEPPDLSLPDSQVTHENLRADGDASSSSSQEALHGLRSAASSSSSSIRSAQDAPLRTPLPADDGMSTMRARIVEIQNGPASGDEKARQMLDLMTERYHSSQAGLRSLRPFKLRSRSGFTTPEIPSSAASNQSIEAINFIPSSPPTSPSSDSGGTDRFHLTFDDCQPTYYKRTRRPSDGHGSSGKGLDSSTGCGDSDDESTAYGCRHYKRNIKLQCSTCSRWYTCRFCHDSVEDHKLVRRETKYMLCMFCNCAQKASGVCIECDQRAAWYYCDVCKLWDDNPNRSIYHCDDCGICRVGKGIGKDFHHCKTCGVCLEIGIADSHRCIERSTDCDCPICGEYMFTSPEKVVFMKCGHSIHQKCYGEHIQRSYRCPICSRSVLNMEANFGHLKRLIDMQPMPSHLQDTKALVYCNDCSAKTTVKYHWLGCACDICDSFNTAMLRILRIPEPDTTTIENAVEAQLVPQSSTPLVRPVVRGRSSLPAGQPLRSGTSVSAVEAAITAQIPHGNGVQRALRSASPVLPSQPPDTWASDSLDSDEDDSDEVSFWGGSPRPSERLRSPSSRNNADDQDESSSNDDETSDNDNDNASEDLESDGSDEMELVGHV</sequence>
<dbReference type="SUPFAM" id="SSF57850">
    <property type="entry name" value="RING/U-box"/>
    <property type="match status" value="1"/>
</dbReference>